<feature type="region of interest" description="Disordered" evidence="1">
    <location>
        <begin position="25"/>
        <end position="112"/>
    </location>
</feature>
<evidence type="ECO:0000256" key="1">
    <source>
        <dbReference type="SAM" id="MobiDB-lite"/>
    </source>
</evidence>
<gene>
    <name evidence="2" type="ORF">K435DRAFT_131068</name>
</gene>
<accession>A0A4S8M028</accession>
<proteinExistence type="predicted"/>
<sequence>MDYYNMEDPFSLLSALVPDSLARPLLTPLYPPISRPSTQRQPSYDPSASQTPQPPPSSTFPISVNAPLTRPPLGPASGPTNAKTRHWTITRNASSRKMKDREDDRDDSGELPEWKVPREAHALDFGSFALLAGELAEEMQRRGLSGDDEETCLNILKDTLDCEIVAKQLSYKDRSADFVSETSYFNSVRAAEAEDYVRDVVYGGVDGLAYARSIAEFVAPIKDSDSSHNTWLARWAQENVLDPLTDGRHSLLRETALLLALRAGGKYQTSDEVSVQLNKSLDTFPSATQALQTLLQIRTHKIDMGALIKVPEELFQSEQVWAGRDITANGKNIRRGRNF</sequence>
<feature type="compositionally biased region" description="Basic residues" evidence="1">
    <location>
        <begin position="83"/>
        <end position="96"/>
    </location>
</feature>
<dbReference type="AlphaFoldDB" id="A0A4S8M028"/>
<keyword evidence="3" id="KW-1185">Reference proteome</keyword>
<name>A0A4S8M028_DENBC</name>
<dbReference type="EMBL" id="ML179201">
    <property type="protein sequence ID" value="THU95384.1"/>
    <property type="molecule type" value="Genomic_DNA"/>
</dbReference>
<organism evidence="2 3">
    <name type="scientific">Dendrothele bispora (strain CBS 962.96)</name>
    <dbReference type="NCBI Taxonomy" id="1314807"/>
    <lineage>
        <taxon>Eukaryota</taxon>
        <taxon>Fungi</taxon>
        <taxon>Dikarya</taxon>
        <taxon>Basidiomycota</taxon>
        <taxon>Agaricomycotina</taxon>
        <taxon>Agaricomycetes</taxon>
        <taxon>Agaricomycetidae</taxon>
        <taxon>Agaricales</taxon>
        <taxon>Agaricales incertae sedis</taxon>
        <taxon>Dendrothele</taxon>
    </lineage>
</organism>
<feature type="compositionally biased region" description="Polar residues" evidence="1">
    <location>
        <begin position="35"/>
        <end position="44"/>
    </location>
</feature>
<evidence type="ECO:0000313" key="2">
    <source>
        <dbReference type="EMBL" id="THU95384.1"/>
    </source>
</evidence>
<dbReference type="OrthoDB" id="21449at2759"/>
<dbReference type="Proteomes" id="UP000297245">
    <property type="component" value="Unassembled WGS sequence"/>
</dbReference>
<reference evidence="2 3" key="1">
    <citation type="journal article" date="2019" name="Nat. Ecol. Evol.">
        <title>Megaphylogeny resolves global patterns of mushroom evolution.</title>
        <authorList>
            <person name="Varga T."/>
            <person name="Krizsan K."/>
            <person name="Foldi C."/>
            <person name="Dima B."/>
            <person name="Sanchez-Garcia M."/>
            <person name="Sanchez-Ramirez S."/>
            <person name="Szollosi G.J."/>
            <person name="Szarkandi J.G."/>
            <person name="Papp V."/>
            <person name="Albert L."/>
            <person name="Andreopoulos W."/>
            <person name="Angelini C."/>
            <person name="Antonin V."/>
            <person name="Barry K.W."/>
            <person name="Bougher N.L."/>
            <person name="Buchanan P."/>
            <person name="Buyck B."/>
            <person name="Bense V."/>
            <person name="Catcheside P."/>
            <person name="Chovatia M."/>
            <person name="Cooper J."/>
            <person name="Damon W."/>
            <person name="Desjardin D."/>
            <person name="Finy P."/>
            <person name="Geml J."/>
            <person name="Haridas S."/>
            <person name="Hughes K."/>
            <person name="Justo A."/>
            <person name="Karasinski D."/>
            <person name="Kautmanova I."/>
            <person name="Kiss B."/>
            <person name="Kocsube S."/>
            <person name="Kotiranta H."/>
            <person name="LaButti K.M."/>
            <person name="Lechner B.E."/>
            <person name="Liimatainen K."/>
            <person name="Lipzen A."/>
            <person name="Lukacs Z."/>
            <person name="Mihaltcheva S."/>
            <person name="Morgado L.N."/>
            <person name="Niskanen T."/>
            <person name="Noordeloos M.E."/>
            <person name="Ohm R.A."/>
            <person name="Ortiz-Santana B."/>
            <person name="Ovrebo C."/>
            <person name="Racz N."/>
            <person name="Riley R."/>
            <person name="Savchenko A."/>
            <person name="Shiryaev A."/>
            <person name="Soop K."/>
            <person name="Spirin V."/>
            <person name="Szebenyi C."/>
            <person name="Tomsovsky M."/>
            <person name="Tulloss R.E."/>
            <person name="Uehling J."/>
            <person name="Grigoriev I.V."/>
            <person name="Vagvolgyi C."/>
            <person name="Papp T."/>
            <person name="Martin F.M."/>
            <person name="Miettinen O."/>
            <person name="Hibbett D.S."/>
            <person name="Nagy L.G."/>
        </authorList>
    </citation>
    <scope>NUCLEOTIDE SEQUENCE [LARGE SCALE GENOMIC DNA]</scope>
    <source>
        <strain evidence="2 3">CBS 962.96</strain>
    </source>
</reference>
<protein>
    <submittedName>
        <fullName evidence="2">Uncharacterized protein</fullName>
    </submittedName>
</protein>
<evidence type="ECO:0000313" key="3">
    <source>
        <dbReference type="Proteomes" id="UP000297245"/>
    </source>
</evidence>